<dbReference type="RefSeq" id="WP_019020368.1">
    <property type="nucleotide sequence ID" value="NZ_BMXD01000016.1"/>
</dbReference>
<gene>
    <name evidence="1" type="ORF">ACFOEI_00495</name>
</gene>
<protein>
    <submittedName>
        <fullName evidence="1">Uncharacterized protein</fullName>
    </submittedName>
</protein>
<evidence type="ECO:0000313" key="2">
    <source>
        <dbReference type="Proteomes" id="UP001595640"/>
    </source>
</evidence>
<proteinExistence type="predicted"/>
<reference evidence="2" key="1">
    <citation type="journal article" date="2019" name="Int. J. Syst. Evol. Microbiol.">
        <title>The Global Catalogue of Microorganisms (GCM) 10K type strain sequencing project: providing services to taxonomists for standard genome sequencing and annotation.</title>
        <authorList>
            <consortium name="The Broad Institute Genomics Platform"/>
            <consortium name="The Broad Institute Genome Sequencing Center for Infectious Disease"/>
            <person name="Wu L."/>
            <person name="Ma J."/>
        </authorList>
    </citation>
    <scope>NUCLEOTIDE SEQUENCE [LARGE SCALE GENOMIC DNA]</scope>
    <source>
        <strain evidence="2">KCTC 12847</strain>
    </source>
</reference>
<accession>A0ABV7LVW3</accession>
<keyword evidence="2" id="KW-1185">Reference proteome</keyword>
<sequence>MPDSLAVMSCQSVPQGHHSTPCVIKEIRIIGDMNYIGEMAPGMRLLNTLLEGQEPAVMEFVEELLRRRTGLLTYRLQEASFIDLALWGVTEEQWSLAKRAVAVHRLHERLTDTFPYVTLSQEKGLSARTSPHWFFVEAGERLRPMIIGHWLGREIDVIDEMTFAQMILAIPDGWTLILHGRERITTQMNASSTGRRTTDEK</sequence>
<dbReference type="Proteomes" id="UP001595640">
    <property type="component" value="Unassembled WGS sequence"/>
</dbReference>
<evidence type="ECO:0000313" key="1">
    <source>
        <dbReference type="EMBL" id="MFC3290549.1"/>
    </source>
</evidence>
<dbReference type="EMBL" id="JBHRUH010000002">
    <property type="protein sequence ID" value="MFC3290549.1"/>
    <property type="molecule type" value="Genomic_DNA"/>
</dbReference>
<name>A0ABV7LVW3_9GAMM</name>
<organism evidence="1 2">
    <name type="scientific">Modicisalibacter luteus</name>
    <dbReference type="NCBI Taxonomy" id="453962"/>
    <lineage>
        <taxon>Bacteria</taxon>
        <taxon>Pseudomonadati</taxon>
        <taxon>Pseudomonadota</taxon>
        <taxon>Gammaproteobacteria</taxon>
        <taxon>Oceanospirillales</taxon>
        <taxon>Halomonadaceae</taxon>
        <taxon>Modicisalibacter</taxon>
    </lineage>
</organism>
<comment type="caution">
    <text evidence="1">The sequence shown here is derived from an EMBL/GenBank/DDBJ whole genome shotgun (WGS) entry which is preliminary data.</text>
</comment>